<keyword evidence="1" id="KW-0694">RNA-binding</keyword>
<dbReference type="AlphaFoldDB" id="A0A6P5GH22"/>
<organism evidence="3 4">
    <name type="scientific">Ananas comosus</name>
    <name type="common">Pineapple</name>
    <name type="synonym">Ananas ananas</name>
    <dbReference type="NCBI Taxonomy" id="4615"/>
    <lineage>
        <taxon>Eukaryota</taxon>
        <taxon>Viridiplantae</taxon>
        <taxon>Streptophyta</taxon>
        <taxon>Embryophyta</taxon>
        <taxon>Tracheophyta</taxon>
        <taxon>Spermatophyta</taxon>
        <taxon>Magnoliopsida</taxon>
        <taxon>Liliopsida</taxon>
        <taxon>Poales</taxon>
        <taxon>Bromeliaceae</taxon>
        <taxon>Bromelioideae</taxon>
        <taxon>Ananas</taxon>
    </lineage>
</organism>
<feature type="domain" description="RRM" evidence="2">
    <location>
        <begin position="307"/>
        <end position="391"/>
    </location>
</feature>
<dbReference type="GeneID" id="109723841"/>
<reference evidence="3" key="1">
    <citation type="journal article" date="2015" name="Nat. Genet.">
        <title>The pineapple genome and the evolution of CAM photosynthesis.</title>
        <authorList>
            <person name="Ming R."/>
            <person name="VanBuren R."/>
            <person name="Wai C.M."/>
            <person name="Tang H."/>
            <person name="Schatz M.C."/>
            <person name="Bowers J.E."/>
            <person name="Lyons E."/>
            <person name="Wang M.L."/>
            <person name="Chen J."/>
            <person name="Biggers E."/>
            <person name="Zhang J."/>
            <person name="Huang L."/>
            <person name="Zhang L."/>
            <person name="Miao W."/>
            <person name="Zhang J."/>
            <person name="Ye Z."/>
            <person name="Miao C."/>
            <person name="Lin Z."/>
            <person name="Wang H."/>
            <person name="Zhou H."/>
            <person name="Yim W.C."/>
            <person name="Priest H.D."/>
            <person name="Zheng C."/>
            <person name="Woodhouse M."/>
            <person name="Edger P.P."/>
            <person name="Guyot R."/>
            <person name="Guo H.B."/>
            <person name="Guo H."/>
            <person name="Zheng G."/>
            <person name="Singh R."/>
            <person name="Sharma A."/>
            <person name="Min X."/>
            <person name="Zheng Y."/>
            <person name="Lee H."/>
            <person name="Gurtowski J."/>
            <person name="Sedlazeck F.J."/>
            <person name="Harkess A."/>
            <person name="McKain M.R."/>
            <person name="Liao Z."/>
            <person name="Fang J."/>
            <person name="Liu J."/>
            <person name="Zhang X."/>
            <person name="Zhang Q."/>
            <person name="Hu W."/>
            <person name="Qin Y."/>
            <person name="Wang K."/>
            <person name="Chen L.Y."/>
            <person name="Shirley N."/>
            <person name="Lin Y.R."/>
            <person name="Liu L.Y."/>
            <person name="Hernandez A.G."/>
            <person name="Wright C.L."/>
            <person name="Bulone V."/>
            <person name="Tuskan G.A."/>
            <person name="Heath K."/>
            <person name="Zee F."/>
            <person name="Moore P.H."/>
            <person name="Sunkar R."/>
            <person name="Leebens-Mack J.H."/>
            <person name="Mockler T."/>
            <person name="Bennetzen J.L."/>
            <person name="Freeling M."/>
            <person name="Sankoff D."/>
            <person name="Paterson A.H."/>
            <person name="Zhu X."/>
            <person name="Yang X."/>
            <person name="Smith J.A."/>
            <person name="Cushman J.C."/>
            <person name="Paull R.E."/>
            <person name="Yu Q."/>
        </authorList>
    </citation>
    <scope>NUCLEOTIDE SEQUENCE [LARGE SCALE GENOMIC DNA]</scope>
    <source>
        <strain evidence="3">cv. F153</strain>
    </source>
</reference>
<evidence type="ECO:0000256" key="1">
    <source>
        <dbReference type="PROSITE-ProRule" id="PRU00176"/>
    </source>
</evidence>
<name>A0A6P5GH22_ANACO</name>
<protein>
    <submittedName>
        <fullName evidence="4">Uncharacterized protein LOC109723841</fullName>
    </submittedName>
</protein>
<evidence type="ECO:0000313" key="4">
    <source>
        <dbReference type="RefSeq" id="XP_020107951.1"/>
    </source>
</evidence>
<dbReference type="GO" id="GO:0003723">
    <property type="term" value="F:RNA binding"/>
    <property type="evidence" value="ECO:0007669"/>
    <property type="project" value="UniProtKB-UniRule"/>
</dbReference>
<proteinExistence type="predicted"/>
<evidence type="ECO:0000259" key="2">
    <source>
        <dbReference type="PROSITE" id="PS50102"/>
    </source>
</evidence>
<dbReference type="InterPro" id="IPR000504">
    <property type="entry name" value="RRM_dom"/>
</dbReference>
<dbReference type="RefSeq" id="XP_020107951.1">
    <property type="nucleotide sequence ID" value="XM_020252362.1"/>
</dbReference>
<reference evidence="4" key="2">
    <citation type="submission" date="2025-08" db="UniProtKB">
        <authorList>
            <consortium name="RefSeq"/>
        </authorList>
    </citation>
    <scope>IDENTIFICATION</scope>
    <source>
        <tissue evidence="4">Leaf</tissue>
    </source>
</reference>
<accession>A0A6P5GH22</accession>
<dbReference type="PANTHER" id="PTHR33527">
    <property type="entry name" value="OS07G0274300 PROTEIN"/>
    <property type="match status" value="1"/>
</dbReference>
<dbReference type="PROSITE" id="PS50102">
    <property type="entry name" value="RRM"/>
    <property type="match status" value="1"/>
</dbReference>
<gene>
    <name evidence="4" type="primary">LOC109723841</name>
</gene>
<dbReference type="PANTHER" id="PTHR33527:SF14">
    <property type="entry name" value="OS07G0274300 PROTEIN"/>
    <property type="match status" value="1"/>
</dbReference>
<dbReference type="OrthoDB" id="1882251at2759"/>
<evidence type="ECO:0000313" key="3">
    <source>
        <dbReference type="Proteomes" id="UP000515123"/>
    </source>
</evidence>
<keyword evidence="3" id="KW-1185">Reference proteome</keyword>
<sequence>MDPHFPINIAQLYHSEERQLFSRMVFTLGVDPSHSMKIIAFWLWLEENGHSDILRRINSFSDDMVLTVASVGQRFVEALYHDEPLPNPNDLSFEPTPTSVCFREKAFRGIDYFLNNVCRKLFDDHQARAEMESNTRQLETLARQMSHTYIDGKNLARSTATNNNLGQTSSSTFGDNSFTVTRTSNPQHFVPYGEGTSASANRITSHNLINPNLVEAEHAIESIYPSGALLGNLGFLQPRNSNIDVSIFRPCFNNAISPSNRQPIPIDHLTFGTNFSPQHYMAIFNRNLDILAQELPRARCDIPRDERTLFLTFSNGYPFTEDELYNFFMRNYGDVELVTVEEPNEDRHPLYAHVSFYSLQTVFRVLNGNTRVKFFENGKHLWARRYIPRRR</sequence>
<dbReference type="Proteomes" id="UP000515123">
    <property type="component" value="Linkage group 1"/>
</dbReference>
<dbReference type="CDD" id="cd00590">
    <property type="entry name" value="RRM_SF"/>
    <property type="match status" value="1"/>
</dbReference>